<evidence type="ECO:0000256" key="4">
    <source>
        <dbReference type="ARBA" id="ARBA00022748"/>
    </source>
</evidence>
<feature type="transmembrane region" description="Helical" evidence="8">
    <location>
        <begin position="471"/>
        <end position="489"/>
    </location>
</feature>
<evidence type="ECO:0000256" key="5">
    <source>
        <dbReference type="ARBA" id="ARBA00022989"/>
    </source>
</evidence>
<evidence type="ECO:0000313" key="11">
    <source>
        <dbReference type="Proteomes" id="UP000241895"/>
    </source>
</evidence>
<keyword evidence="2" id="KW-1003">Cell membrane</keyword>
<dbReference type="Pfam" id="PF11412">
    <property type="entry name" value="DsbD_N"/>
    <property type="match status" value="1"/>
</dbReference>
<sequence length="696" mass="72595">MRESAGASGRIRLHLIIAQGPREPRPASTVTQRGLTRQANPATPCPVFHTHRQQGFDVFFATRLLLFVCLLLSPWVAQAQFFSSSSSSAEFLPVNEAFTASAWHDGDRLYIGMQNADGYYLYRHRFSLELPGEPDALGELSLPPGEAKTDEFLGDVNVFYDQVVFSAPLADTRQGPLDIALTFQGCADAGLCYPPERLELAAAQSEPPAAFADALEDGQTANDNAGQATPADLAGQPPTSQQAGSLPAASVDAAPLSEDGRFRALMQDASLPLLLGLFFVAGLGLTFTPCVLPMIPILSSIIVGQNPSRPRAFALSASYVAGMAATYALVGVLMGLFGAGLNLQARLQSAPVLIVFAALFTLFALAMFGVFNLRLSSGLGSRIDAWQARAQRSGPLGLALAGALSVLVVSPCVSAPLAGALVFISSTGDAVIGGAALLALALGMGVPLLLVGGFGTTLLPRSGAWMNGVKIAFGVLLLGVAVWLIERLIPAPLTLLLWAGLAIGTALALGALDLASTPGWPRVRQGAGIVLLVWGIALVIGAARGGGDPLRPLAAGPMSATSSTIEAAHPDRIVESLGQLQAALAESTTPAFVNVTAEWCISCKVMEREVFPDPRVREALAGFRWIDVDVTDTNAVSREVLDHLGLFGPPSLLFFDGDQELRQARIQGELDAAALAGHIAAVSRALDGAQAATTSG</sequence>
<dbReference type="SUPFAM" id="SSF52833">
    <property type="entry name" value="Thioredoxin-like"/>
    <property type="match status" value="1"/>
</dbReference>
<dbReference type="Gene3D" id="3.40.30.10">
    <property type="entry name" value="Glutaredoxin"/>
    <property type="match status" value="1"/>
</dbReference>
<evidence type="ECO:0000256" key="8">
    <source>
        <dbReference type="SAM" id="Phobius"/>
    </source>
</evidence>
<comment type="subcellular location">
    <subcellularLocation>
        <location evidence="1">Cell membrane</location>
        <topology evidence="1">Multi-pass membrane protein</topology>
    </subcellularLocation>
</comment>
<dbReference type="Proteomes" id="UP000241895">
    <property type="component" value="Unassembled WGS sequence"/>
</dbReference>
<keyword evidence="4" id="KW-0201">Cytochrome c-type biogenesis</keyword>
<keyword evidence="5 8" id="KW-1133">Transmembrane helix</keyword>
<organism evidence="10 11">
    <name type="scientific">Halomonas litopenaei</name>
    <dbReference type="NCBI Taxonomy" id="2109328"/>
    <lineage>
        <taxon>Bacteria</taxon>
        <taxon>Pseudomonadati</taxon>
        <taxon>Pseudomonadota</taxon>
        <taxon>Gammaproteobacteria</taxon>
        <taxon>Oceanospirillales</taxon>
        <taxon>Halomonadaceae</taxon>
        <taxon>Halomonas</taxon>
    </lineage>
</organism>
<dbReference type="InterPro" id="IPR012336">
    <property type="entry name" value="Thioredoxin-like_fold"/>
</dbReference>
<keyword evidence="3 8" id="KW-0812">Transmembrane</keyword>
<dbReference type="SUPFAM" id="SSF74863">
    <property type="entry name" value="Thiol:disulfide interchange protein DsbD, N-terminal domain (DsbD-alpha)"/>
    <property type="match status" value="1"/>
</dbReference>
<feature type="transmembrane region" description="Helical" evidence="8">
    <location>
        <begin position="319"/>
        <end position="341"/>
    </location>
</feature>
<dbReference type="NCBIfam" id="NF001419">
    <property type="entry name" value="PRK00293.1"/>
    <property type="match status" value="1"/>
</dbReference>
<feature type="transmembrane region" description="Helical" evidence="8">
    <location>
        <begin position="526"/>
        <end position="543"/>
    </location>
</feature>
<dbReference type="CDD" id="cd02953">
    <property type="entry name" value="DsbDgamma"/>
    <property type="match status" value="1"/>
</dbReference>
<dbReference type="InterPro" id="IPR003834">
    <property type="entry name" value="Cyt_c_assmbl_TM_dom"/>
</dbReference>
<dbReference type="InterPro" id="IPR013766">
    <property type="entry name" value="Thioredoxin_domain"/>
</dbReference>
<dbReference type="Pfam" id="PF13098">
    <property type="entry name" value="Thioredoxin_2"/>
    <property type="match status" value="1"/>
</dbReference>
<evidence type="ECO:0000256" key="7">
    <source>
        <dbReference type="SAM" id="MobiDB-lite"/>
    </source>
</evidence>
<reference evidence="10 11" key="1">
    <citation type="submission" date="2018-03" db="EMBL/GenBank/DDBJ databases">
        <authorList>
            <person name="Zhou J."/>
            <person name="Li X."/>
            <person name="Xue M."/>
            <person name="Yin J."/>
        </authorList>
    </citation>
    <scope>NUCLEOTIDE SEQUENCE [LARGE SCALE GENOMIC DNA]</scope>
    <source>
        <strain evidence="10 11">SYSU ZJ2214</strain>
    </source>
</reference>
<name>A0ABX5ITZ7_9GAMM</name>
<comment type="caution">
    <text evidence="10">The sequence shown here is derived from an EMBL/GenBank/DDBJ whole genome shotgun (WGS) entry which is preliminary data.</text>
</comment>
<feature type="transmembrane region" description="Helical" evidence="8">
    <location>
        <begin position="430"/>
        <end position="459"/>
    </location>
</feature>
<keyword evidence="11" id="KW-1185">Reference proteome</keyword>
<evidence type="ECO:0000256" key="3">
    <source>
        <dbReference type="ARBA" id="ARBA00022692"/>
    </source>
</evidence>
<keyword evidence="6 8" id="KW-0472">Membrane</keyword>
<evidence type="ECO:0000259" key="9">
    <source>
        <dbReference type="PROSITE" id="PS51352"/>
    </source>
</evidence>
<dbReference type="Gene3D" id="2.60.40.1250">
    <property type="entry name" value="Thiol:disulfide interchange protein DsbD, N-terminal domain"/>
    <property type="match status" value="1"/>
</dbReference>
<feature type="transmembrane region" description="Helical" evidence="8">
    <location>
        <begin position="353"/>
        <end position="375"/>
    </location>
</feature>
<dbReference type="InterPro" id="IPR035671">
    <property type="entry name" value="DsbD_gamma"/>
</dbReference>
<evidence type="ECO:0000256" key="2">
    <source>
        <dbReference type="ARBA" id="ARBA00022475"/>
    </source>
</evidence>
<feature type="transmembrane region" description="Helical" evidence="8">
    <location>
        <begin position="495"/>
        <end position="514"/>
    </location>
</feature>
<feature type="transmembrane region" description="Helical" evidence="8">
    <location>
        <begin position="273"/>
        <end position="298"/>
    </location>
</feature>
<evidence type="ECO:0000256" key="6">
    <source>
        <dbReference type="ARBA" id="ARBA00023136"/>
    </source>
</evidence>
<evidence type="ECO:0000256" key="1">
    <source>
        <dbReference type="ARBA" id="ARBA00004651"/>
    </source>
</evidence>
<accession>A0ABX5ITZ7</accession>
<feature type="transmembrane region" description="Helical" evidence="8">
    <location>
        <begin position="396"/>
        <end position="424"/>
    </location>
</feature>
<proteinExistence type="predicted"/>
<dbReference type="InterPro" id="IPR036249">
    <property type="entry name" value="Thioredoxin-like_sf"/>
</dbReference>
<feature type="region of interest" description="Disordered" evidence="7">
    <location>
        <begin position="220"/>
        <end position="249"/>
    </location>
</feature>
<dbReference type="PANTHER" id="PTHR32234">
    <property type="entry name" value="THIOL:DISULFIDE INTERCHANGE PROTEIN DSBD"/>
    <property type="match status" value="1"/>
</dbReference>
<dbReference type="PANTHER" id="PTHR32234:SF0">
    <property type="entry name" value="THIOL:DISULFIDE INTERCHANGE PROTEIN DSBD"/>
    <property type="match status" value="1"/>
</dbReference>
<dbReference type="InterPro" id="IPR028250">
    <property type="entry name" value="DsbDN"/>
</dbReference>
<gene>
    <name evidence="10" type="ORF">C6W88_13765</name>
</gene>
<dbReference type="Pfam" id="PF02683">
    <property type="entry name" value="DsbD_TM"/>
    <property type="match status" value="1"/>
</dbReference>
<protein>
    <submittedName>
        <fullName evidence="10">Thiol:disulfide interchange protein</fullName>
    </submittedName>
</protein>
<dbReference type="EMBL" id="PXNS01000007">
    <property type="protein sequence ID" value="PTL94008.1"/>
    <property type="molecule type" value="Genomic_DNA"/>
</dbReference>
<evidence type="ECO:0000313" key="10">
    <source>
        <dbReference type="EMBL" id="PTL94008.1"/>
    </source>
</evidence>
<dbReference type="InterPro" id="IPR036929">
    <property type="entry name" value="DsbDN_sf"/>
</dbReference>
<dbReference type="PROSITE" id="PS51352">
    <property type="entry name" value="THIOREDOXIN_2"/>
    <property type="match status" value="1"/>
</dbReference>
<feature type="domain" description="Thioredoxin" evidence="9">
    <location>
        <begin position="550"/>
        <end position="691"/>
    </location>
</feature>